<feature type="region of interest" description="Disordered" evidence="1">
    <location>
        <begin position="33"/>
        <end position="60"/>
    </location>
</feature>
<proteinExistence type="predicted"/>
<dbReference type="Proteomes" id="UP001332931">
    <property type="component" value="Unassembled WGS sequence"/>
</dbReference>
<accession>A0ABU7R766</accession>
<gene>
    <name evidence="3" type="ORF">VXJ25_00265</name>
</gene>
<keyword evidence="2" id="KW-0732">Signal</keyword>
<reference evidence="3 4" key="1">
    <citation type="submission" date="2024-01" db="EMBL/GenBank/DDBJ databases">
        <title>Description of Olsenella sp. nov., isolated from pig feces.</title>
        <authorList>
            <person name="Chang Y.-H."/>
        </authorList>
    </citation>
    <scope>NUCLEOTIDE SEQUENCE [LARGE SCALE GENOMIC DNA]</scope>
    <source>
        <strain evidence="3 4">YH-ols2223</strain>
    </source>
</reference>
<evidence type="ECO:0000256" key="2">
    <source>
        <dbReference type="SAM" id="SignalP"/>
    </source>
</evidence>
<organism evidence="3 4">
    <name type="scientific">Olsenella absiana</name>
    <dbReference type="NCBI Taxonomy" id="3115222"/>
    <lineage>
        <taxon>Bacteria</taxon>
        <taxon>Bacillati</taxon>
        <taxon>Actinomycetota</taxon>
        <taxon>Coriobacteriia</taxon>
        <taxon>Coriobacteriales</taxon>
        <taxon>Atopobiaceae</taxon>
        <taxon>Olsenella</taxon>
    </lineage>
</organism>
<keyword evidence="4" id="KW-1185">Reference proteome</keyword>
<feature type="compositionally biased region" description="Low complexity" evidence="1">
    <location>
        <begin position="44"/>
        <end position="60"/>
    </location>
</feature>
<evidence type="ECO:0000256" key="1">
    <source>
        <dbReference type="SAM" id="MobiDB-lite"/>
    </source>
</evidence>
<feature type="chain" id="PRO_5045333584" description="Iron transporter" evidence="2">
    <location>
        <begin position="33"/>
        <end position="192"/>
    </location>
</feature>
<protein>
    <recommendedName>
        <fullName evidence="5">Iron transporter</fullName>
    </recommendedName>
</protein>
<dbReference type="PROSITE" id="PS51257">
    <property type="entry name" value="PROKAR_LIPOPROTEIN"/>
    <property type="match status" value="1"/>
</dbReference>
<evidence type="ECO:0000313" key="3">
    <source>
        <dbReference type="EMBL" id="MEE6146433.1"/>
    </source>
</evidence>
<evidence type="ECO:0000313" key="4">
    <source>
        <dbReference type="Proteomes" id="UP001332931"/>
    </source>
</evidence>
<sequence>MKHKATHTPKAAPIVVAATLALALGACGSAGTAQPAAGSGGSGQAQEQAQSASGSQATGASTAGAAASTGLADGLYTVDVTTDSDMFHVNEAKDGKGELTVKDGSMTVHLTLASEGIVNLFVGTAADAQKEGAQLLSPTVDTVTYPDGSTEEAFGYDVPVPALDQEFDVAILGKKGKWYDHKVSVSDPVPEG</sequence>
<evidence type="ECO:0008006" key="5">
    <source>
        <dbReference type="Google" id="ProtNLM"/>
    </source>
</evidence>
<comment type="caution">
    <text evidence="3">The sequence shown here is derived from an EMBL/GenBank/DDBJ whole genome shotgun (WGS) entry which is preliminary data.</text>
</comment>
<dbReference type="RefSeq" id="WP_330957199.1">
    <property type="nucleotide sequence ID" value="NZ_JAZGJQ010000001.1"/>
</dbReference>
<dbReference type="EMBL" id="JAZGJQ010000001">
    <property type="protein sequence ID" value="MEE6146433.1"/>
    <property type="molecule type" value="Genomic_DNA"/>
</dbReference>
<name>A0ABU7R766_9ACTN</name>
<feature type="signal peptide" evidence="2">
    <location>
        <begin position="1"/>
        <end position="32"/>
    </location>
</feature>